<evidence type="ECO:0000256" key="7">
    <source>
        <dbReference type="PROSITE-ProRule" id="PRU00023"/>
    </source>
</evidence>
<keyword evidence="2 8" id="KW-0812">Transmembrane</keyword>
<dbReference type="EMBL" id="SMOL01000143">
    <property type="protein sequence ID" value="KAB2630085.1"/>
    <property type="molecule type" value="Genomic_DNA"/>
</dbReference>
<dbReference type="PROSITE" id="PS50297">
    <property type="entry name" value="ANK_REP_REGION"/>
    <property type="match status" value="1"/>
</dbReference>
<feature type="transmembrane region" description="Helical" evidence="8">
    <location>
        <begin position="387"/>
        <end position="408"/>
    </location>
</feature>
<reference evidence="11" key="2">
    <citation type="submission" date="2019-10" db="EMBL/GenBank/DDBJ databases">
        <title>A de novo genome assembly of a pear dwarfing rootstock.</title>
        <authorList>
            <person name="Wang F."/>
            <person name="Wang J."/>
            <person name="Li S."/>
            <person name="Zhang Y."/>
            <person name="Fang M."/>
            <person name="Ma L."/>
            <person name="Zhao Y."/>
            <person name="Jiang S."/>
        </authorList>
    </citation>
    <scope>NUCLEOTIDE SEQUENCE [LARGE SCALE GENOMIC DNA]</scope>
</reference>
<feature type="transmembrane region" description="Helical" evidence="8">
    <location>
        <begin position="443"/>
        <end position="464"/>
    </location>
</feature>
<evidence type="ECO:0000256" key="3">
    <source>
        <dbReference type="ARBA" id="ARBA00022737"/>
    </source>
</evidence>
<dbReference type="Gene3D" id="1.25.40.20">
    <property type="entry name" value="Ankyrin repeat-containing domain"/>
    <property type="match status" value="1"/>
</dbReference>
<name>A0A5N5HQE4_9ROSA</name>
<dbReference type="PANTHER" id="PTHR24186:SF56">
    <property type="entry name" value="PGG DOMAIN-CONTAINING PROTEIN"/>
    <property type="match status" value="1"/>
</dbReference>
<keyword evidence="11" id="KW-1185">Reference proteome</keyword>
<dbReference type="InterPro" id="IPR026961">
    <property type="entry name" value="PGG_dom"/>
</dbReference>
<accession>A0A5N5HQE4</accession>
<dbReference type="SMART" id="SM00248">
    <property type="entry name" value="ANK"/>
    <property type="match status" value="5"/>
</dbReference>
<evidence type="ECO:0000259" key="9">
    <source>
        <dbReference type="Pfam" id="PF13962"/>
    </source>
</evidence>
<dbReference type="OrthoDB" id="674805at2759"/>
<reference evidence="10 11" key="1">
    <citation type="submission" date="2019-09" db="EMBL/GenBank/DDBJ databases">
        <authorList>
            <person name="Ou C."/>
        </authorList>
    </citation>
    <scope>NUCLEOTIDE SEQUENCE [LARGE SCALE GENOMIC DNA]</scope>
    <source>
        <strain evidence="10">S2</strain>
        <tissue evidence="10">Leaf</tissue>
    </source>
</reference>
<dbReference type="PROSITE" id="PS50088">
    <property type="entry name" value="ANK_REPEAT"/>
    <property type="match status" value="2"/>
</dbReference>
<evidence type="ECO:0000313" key="10">
    <source>
        <dbReference type="EMBL" id="KAB2630085.1"/>
    </source>
</evidence>
<dbReference type="Pfam" id="PF13962">
    <property type="entry name" value="PGG"/>
    <property type="match status" value="1"/>
</dbReference>
<evidence type="ECO:0000256" key="5">
    <source>
        <dbReference type="ARBA" id="ARBA00023043"/>
    </source>
</evidence>
<feature type="repeat" description="ANK" evidence="7">
    <location>
        <begin position="167"/>
        <end position="199"/>
    </location>
</feature>
<dbReference type="Proteomes" id="UP000327157">
    <property type="component" value="Chromosome 12"/>
</dbReference>
<gene>
    <name evidence="10" type="ORF">D8674_007604</name>
</gene>
<keyword evidence="3" id="KW-0677">Repeat</keyword>
<evidence type="ECO:0000256" key="1">
    <source>
        <dbReference type="ARBA" id="ARBA00004141"/>
    </source>
</evidence>
<keyword evidence="6 8" id="KW-0472">Membrane</keyword>
<proteinExistence type="predicted"/>
<dbReference type="InterPro" id="IPR002110">
    <property type="entry name" value="Ankyrin_rpt"/>
</dbReference>
<dbReference type="GO" id="GO:0005886">
    <property type="term" value="C:plasma membrane"/>
    <property type="evidence" value="ECO:0007669"/>
    <property type="project" value="TreeGrafter"/>
</dbReference>
<evidence type="ECO:0000256" key="8">
    <source>
        <dbReference type="SAM" id="Phobius"/>
    </source>
</evidence>
<comment type="subcellular location">
    <subcellularLocation>
        <location evidence="1">Membrane</location>
        <topology evidence="1">Multi-pass membrane protein</topology>
    </subcellularLocation>
</comment>
<feature type="repeat" description="ANK" evidence="7">
    <location>
        <begin position="99"/>
        <end position="121"/>
    </location>
</feature>
<feature type="transmembrane region" description="Helical" evidence="8">
    <location>
        <begin position="420"/>
        <end position="437"/>
    </location>
</feature>
<keyword evidence="4 8" id="KW-1133">Transmembrane helix</keyword>
<evidence type="ECO:0000256" key="6">
    <source>
        <dbReference type="ARBA" id="ARBA00023136"/>
    </source>
</evidence>
<evidence type="ECO:0000256" key="2">
    <source>
        <dbReference type="ARBA" id="ARBA00022692"/>
    </source>
</evidence>
<reference evidence="10 11" key="3">
    <citation type="submission" date="2019-11" db="EMBL/GenBank/DDBJ databases">
        <title>A de novo genome assembly of a pear dwarfing rootstock.</title>
        <authorList>
            <person name="Wang F."/>
            <person name="Wang J."/>
            <person name="Li S."/>
            <person name="Zhang Y."/>
            <person name="Fang M."/>
            <person name="Ma L."/>
            <person name="Zhao Y."/>
            <person name="Jiang S."/>
        </authorList>
    </citation>
    <scope>NUCLEOTIDE SEQUENCE [LARGE SCALE GENOMIC DNA]</scope>
    <source>
        <strain evidence="10">S2</strain>
        <tissue evidence="10">Leaf</tissue>
    </source>
</reference>
<dbReference type="Pfam" id="PF12796">
    <property type="entry name" value="Ank_2"/>
    <property type="match status" value="2"/>
</dbReference>
<evidence type="ECO:0000256" key="4">
    <source>
        <dbReference type="ARBA" id="ARBA00022989"/>
    </source>
</evidence>
<keyword evidence="5 7" id="KW-0040">ANK repeat</keyword>
<comment type="caution">
    <text evidence="10">The sequence shown here is derived from an EMBL/GenBank/DDBJ whole genome shotgun (WGS) entry which is preliminary data.</text>
</comment>
<sequence>MPNELPANDPLSAISMPNELSAYQLTQPFAMDARLFDASRTGDVQLLHRLLAENPLLLHSLALTSTDNPLHVASIAGHVDFVKEIMRLKPEYVEELNHDGFSPIHIASANGYLDIVREMLRVDRRLCRLNGRDEWTPLHYAASRGRVDVIREMVLACPESVEDVTVQGETAIHLAVKCSQFKAIKSLVELIAETNKVNVLNMKDKHGDSVLHLATWKKQHQVVEGLVGNETIAGALEVNSVNDRGLTALDLVFPNETGDWEMEAILRGAGALRAVDTVHSGVQWFNSQSHNHTHTASETHQLQEQQKTNRWEYFQFKKGRDSPSDARTALLVVASLVATATFQVGLNPPNGNWQDSSDVNSNGTGSNNEPLHLAGRSIMGSYSEASFVVFVVLNSIGFYFSLYTMIVLTANFPLQLELQICIIAVYTTYSTAVVNIAPSFNTWLFFLVFNSVLPFLVGLAAKWARHPVTIRLTKPLGKWILRFIELIW</sequence>
<dbReference type="InterPro" id="IPR036770">
    <property type="entry name" value="Ankyrin_rpt-contain_sf"/>
</dbReference>
<protein>
    <submittedName>
        <fullName evidence="10">Ankyrin repeat-containing protein</fullName>
    </submittedName>
</protein>
<organism evidence="10 11">
    <name type="scientific">Pyrus ussuriensis x Pyrus communis</name>
    <dbReference type="NCBI Taxonomy" id="2448454"/>
    <lineage>
        <taxon>Eukaryota</taxon>
        <taxon>Viridiplantae</taxon>
        <taxon>Streptophyta</taxon>
        <taxon>Embryophyta</taxon>
        <taxon>Tracheophyta</taxon>
        <taxon>Spermatophyta</taxon>
        <taxon>Magnoliopsida</taxon>
        <taxon>eudicotyledons</taxon>
        <taxon>Gunneridae</taxon>
        <taxon>Pentapetalae</taxon>
        <taxon>rosids</taxon>
        <taxon>fabids</taxon>
        <taxon>Rosales</taxon>
        <taxon>Rosaceae</taxon>
        <taxon>Amygdaloideae</taxon>
        <taxon>Maleae</taxon>
        <taxon>Pyrus</taxon>
    </lineage>
</organism>
<dbReference type="AlphaFoldDB" id="A0A5N5HQE4"/>
<dbReference type="PANTHER" id="PTHR24186">
    <property type="entry name" value="PROTEIN PHOSPHATASE 1 REGULATORY SUBUNIT"/>
    <property type="match status" value="1"/>
</dbReference>
<evidence type="ECO:0000313" key="11">
    <source>
        <dbReference type="Proteomes" id="UP000327157"/>
    </source>
</evidence>
<dbReference type="SUPFAM" id="SSF48403">
    <property type="entry name" value="Ankyrin repeat"/>
    <property type="match status" value="1"/>
</dbReference>
<feature type="domain" description="PGG" evidence="9">
    <location>
        <begin position="325"/>
        <end position="439"/>
    </location>
</feature>